<dbReference type="Proteomes" id="UP001555826">
    <property type="component" value="Unassembled WGS sequence"/>
</dbReference>
<comment type="caution">
    <text evidence="1">The sequence shown here is derived from an EMBL/GenBank/DDBJ whole genome shotgun (WGS) entry which is preliminary data.</text>
</comment>
<name>A0ABV3PC41_9ACTN</name>
<accession>A0ABV3PC41</accession>
<dbReference type="RefSeq" id="WP_367640438.1">
    <property type="nucleotide sequence ID" value="NZ_JBFNQN010000016.1"/>
</dbReference>
<evidence type="ECO:0000313" key="1">
    <source>
        <dbReference type="EMBL" id="MEW9267199.1"/>
    </source>
</evidence>
<organism evidence="1 2">
    <name type="scientific">Kineococcus endophyticus</name>
    <dbReference type="NCBI Taxonomy" id="1181883"/>
    <lineage>
        <taxon>Bacteria</taxon>
        <taxon>Bacillati</taxon>
        <taxon>Actinomycetota</taxon>
        <taxon>Actinomycetes</taxon>
        <taxon>Kineosporiales</taxon>
        <taxon>Kineosporiaceae</taxon>
        <taxon>Kineococcus</taxon>
    </lineage>
</organism>
<reference evidence="1 2" key="1">
    <citation type="submission" date="2024-07" db="EMBL/GenBank/DDBJ databases">
        <authorList>
            <person name="Thanompreechachai J."/>
            <person name="Duangmal K."/>
        </authorList>
    </citation>
    <scope>NUCLEOTIDE SEQUENCE [LARGE SCALE GENOMIC DNA]</scope>
    <source>
        <strain evidence="1 2">KCTC 19886</strain>
    </source>
</reference>
<dbReference type="EMBL" id="JBFNQN010000016">
    <property type="protein sequence ID" value="MEW9267199.1"/>
    <property type="molecule type" value="Genomic_DNA"/>
</dbReference>
<sequence>MLSSTDLPGRTVHVVALRRVDPRWPDPVDRARAVVTTLDVLRPVTGSLVLDMASDRWSERDGTLLPIDLHDQQRWAEQDLRELPAPTRTGRWPGAVWVDARDDELWAAARTYATASLGTRVLDDDERPLAEFDDGGTVITAALTAAEVLTLRRTRPELLVAPADQRRRQELRAVLAAEGNRRDRGRPGWFDDLDAYLAHRRRDRLNRWEPAPPEPHAADAFTVDLTVATQVHDGREPARVVGHLGSGRTARPRTTDHLERIREGVFAIDLSAIAAGAFPDGGHRVECRVLSPSRRVTGRAASLLVDRTEGDLVDPGGRPPLRDGWGMFVPWDGWSVYVERAAEEELTFSTPVSWAGESVADGTVTITLRLTRR</sequence>
<keyword evidence="2" id="KW-1185">Reference proteome</keyword>
<evidence type="ECO:0000313" key="2">
    <source>
        <dbReference type="Proteomes" id="UP001555826"/>
    </source>
</evidence>
<gene>
    <name evidence="1" type="ORF">AB1207_20810</name>
</gene>
<proteinExistence type="predicted"/>
<protein>
    <submittedName>
        <fullName evidence="1">Uncharacterized protein</fullName>
    </submittedName>
</protein>